<organism evidence="2">
    <name type="scientific">Tanacetum cinerariifolium</name>
    <name type="common">Dalmatian daisy</name>
    <name type="synonym">Chrysanthemum cinerariifolium</name>
    <dbReference type="NCBI Taxonomy" id="118510"/>
    <lineage>
        <taxon>Eukaryota</taxon>
        <taxon>Viridiplantae</taxon>
        <taxon>Streptophyta</taxon>
        <taxon>Embryophyta</taxon>
        <taxon>Tracheophyta</taxon>
        <taxon>Spermatophyta</taxon>
        <taxon>Magnoliopsida</taxon>
        <taxon>eudicotyledons</taxon>
        <taxon>Gunneridae</taxon>
        <taxon>Pentapetalae</taxon>
        <taxon>asterids</taxon>
        <taxon>campanulids</taxon>
        <taxon>Asterales</taxon>
        <taxon>Asteraceae</taxon>
        <taxon>Asteroideae</taxon>
        <taxon>Anthemideae</taxon>
        <taxon>Anthemidinae</taxon>
        <taxon>Tanacetum</taxon>
    </lineage>
</organism>
<evidence type="ECO:0000313" key="2">
    <source>
        <dbReference type="EMBL" id="GEU48337.1"/>
    </source>
</evidence>
<reference evidence="2" key="1">
    <citation type="journal article" date="2019" name="Sci. Rep.">
        <title>Draft genome of Tanacetum cinerariifolium, the natural source of mosquito coil.</title>
        <authorList>
            <person name="Yamashiro T."/>
            <person name="Shiraishi A."/>
            <person name="Satake H."/>
            <person name="Nakayama K."/>
        </authorList>
    </citation>
    <scope>NUCLEOTIDE SEQUENCE</scope>
</reference>
<feature type="region of interest" description="Disordered" evidence="1">
    <location>
        <begin position="281"/>
        <end position="308"/>
    </location>
</feature>
<name>A0A6L2KHY8_TANCI</name>
<gene>
    <name evidence="2" type="ORF">Tci_020315</name>
</gene>
<proteinExistence type="predicted"/>
<evidence type="ECO:0000256" key="1">
    <source>
        <dbReference type="SAM" id="MobiDB-lite"/>
    </source>
</evidence>
<dbReference type="AlphaFoldDB" id="A0A6L2KHY8"/>
<comment type="caution">
    <text evidence="2">The sequence shown here is derived from an EMBL/GenBank/DDBJ whole genome shotgun (WGS) entry which is preliminary data.</text>
</comment>
<dbReference type="EMBL" id="BKCJ010002405">
    <property type="protein sequence ID" value="GEU48337.1"/>
    <property type="molecule type" value="Genomic_DNA"/>
</dbReference>
<evidence type="ECO:0008006" key="3">
    <source>
        <dbReference type="Google" id="ProtNLM"/>
    </source>
</evidence>
<accession>A0A6L2KHY8</accession>
<protein>
    <recommendedName>
        <fullName evidence="3">Reverse transcriptase domain-containing protein</fullName>
    </recommendedName>
</protein>
<feature type="non-terminal residue" evidence="2">
    <location>
        <position position="517"/>
    </location>
</feature>
<sequence>MEKLQKTKFEEIGEVDIDTLTNATSGDLILMTPTNTILGNYAHSKIELEQYMVLNQGINGPSVVKPKIAYNVHSDIKGQFMKELRDNTFAGNRDDDAHENVQKVLEIVDLFSILGVTHVAIMLRVFPITLTKASRRWKEKLPANSDSSDDIAAITNKLDNLGRYMKKLKENIHAIQVGYEICEGMHLDKECPLREEGKAVEQEIEEMVKVNKESVHQEALVSQMLESLRELKINCSFIRGIKRNPEYAMYMKDLVSNKPKIKDGEAEFDEEREYRWDMTLNPGKPHETKTVASEPSHEECDRGNANDETRRNDAMSLWTCMYDDERTETSPTIMKKKTLLFKEHLRRIHKRVFISKFGDEKMQRIHELIEDQLDDDWYMGPTHDEDDLNSFGEYLELHASDGFTDVGEKEYKEKMCKLIRMTYKKPPSITIEKFKITRYTIGPKERYEKVKVKETDEIPRTMSNVDVVRAKLMEERTHMDVSKELLLQVAPAGKYEKESKQVSSSLKNLILENLFLE</sequence>
<feature type="compositionally biased region" description="Basic and acidic residues" evidence="1">
    <location>
        <begin position="284"/>
        <end position="308"/>
    </location>
</feature>